<feature type="coiled-coil region" evidence="1">
    <location>
        <begin position="369"/>
        <end position="396"/>
    </location>
</feature>
<accession>A0ABR2KQT8</accession>
<feature type="coiled-coil region" evidence="1">
    <location>
        <begin position="82"/>
        <end position="109"/>
    </location>
</feature>
<evidence type="ECO:0000256" key="1">
    <source>
        <dbReference type="SAM" id="Coils"/>
    </source>
</evidence>
<dbReference type="EMBL" id="JAPFFF010000003">
    <property type="protein sequence ID" value="KAK8893513.1"/>
    <property type="molecule type" value="Genomic_DNA"/>
</dbReference>
<name>A0ABR2KQT8_9EUKA</name>
<keyword evidence="3" id="KW-1185">Reference proteome</keyword>
<reference evidence="2 3" key="1">
    <citation type="submission" date="2024-04" db="EMBL/GenBank/DDBJ databases">
        <title>Tritrichomonas musculus Genome.</title>
        <authorList>
            <person name="Alves-Ferreira E."/>
            <person name="Grigg M."/>
            <person name="Lorenzi H."/>
            <person name="Galac M."/>
        </authorList>
    </citation>
    <scope>NUCLEOTIDE SEQUENCE [LARGE SCALE GENOMIC DNA]</scope>
    <source>
        <strain evidence="2 3">EAF2021</strain>
    </source>
</reference>
<evidence type="ECO:0000313" key="2">
    <source>
        <dbReference type="EMBL" id="KAK8893513.1"/>
    </source>
</evidence>
<organism evidence="2 3">
    <name type="scientific">Tritrichomonas musculus</name>
    <dbReference type="NCBI Taxonomy" id="1915356"/>
    <lineage>
        <taxon>Eukaryota</taxon>
        <taxon>Metamonada</taxon>
        <taxon>Parabasalia</taxon>
        <taxon>Tritrichomonadida</taxon>
        <taxon>Tritrichomonadidae</taxon>
        <taxon>Tritrichomonas</taxon>
    </lineage>
</organism>
<evidence type="ECO:0000313" key="3">
    <source>
        <dbReference type="Proteomes" id="UP001470230"/>
    </source>
</evidence>
<proteinExistence type="predicted"/>
<gene>
    <name evidence="2" type="ORF">M9Y10_021935</name>
</gene>
<protein>
    <submittedName>
        <fullName evidence="2">Uncharacterized protein</fullName>
    </submittedName>
</protein>
<dbReference type="Proteomes" id="UP001470230">
    <property type="component" value="Unassembled WGS sequence"/>
</dbReference>
<feature type="coiled-coil region" evidence="1">
    <location>
        <begin position="164"/>
        <end position="191"/>
    </location>
</feature>
<keyword evidence="1" id="KW-0175">Coiled coil</keyword>
<comment type="caution">
    <text evidence="2">The sequence shown here is derived from an EMBL/GenBank/DDBJ whole genome shotgun (WGS) entry which is preliminary data.</text>
</comment>
<sequence length="437" mass="50185">MNNSVQPSFSIDSVLANLTESTEIDCSEDGIQFSEMIQKYQNEAHTIQSILNTLYQQIDKSLTPKSQKNSHTSNISVPTAAIDEIQERLRALEKENEELSIQMKRFAAMSDISSFQINNSKQFNQSQQSYKLNSSVFSSNISHPASIDISKEYQNNDSYWESKYKELLNENKKLSKELIKQKEINEELTNQQSTLLSKLCSITHFVEKKETDKNTQIEEIIAHLSNYVDLYNSQREIVHAAFFEISNNKQKINEILNSFKNELLNIRLQTMRQIRNPKDILYSTQSDNSSEFSKRFISKSSKETIFKGNSKFSTVFTQPDLKSVPSLVIQGCEELIDSVSSHFTGITKIPINEIINNPREFTRYINLIRSHLDMNVQSLKTENKNLTQDLSLANNKIRLSTVSPEIQNTIKNVMSAINKVSKEMQNEHKELIAQLDN</sequence>